<proteinExistence type="inferred from homology"/>
<feature type="non-terminal residue" evidence="16">
    <location>
        <position position="381"/>
    </location>
</feature>
<sequence length="381" mass="42528">MYFYCGLRLFVLMTTTTPITSNDVTGTAEVCDDRLGCFSDEYPWSLTLQRPIPHLPLPPEIINTRFLLYTRDNLNTYQEISAIQHNTIEESNFKTFRKTRFIIHGFLDNGENSWMIQMCQAMLKVEDVNCICVDWHGGSLGLYTQASNNIRVVGAEVAFFTKILQNVFDYSPSNVHIIGHSLGAHAAGEAGKNHPGIDRITGLDPAQPYFQGTPIEVRLDPSDAKLVDAIHTDGAPTLINIGEECGGYDSGQYVQQRSEECITVSVMYRRGVQRSGIGQDAQERSMEGYDSGQFVQERNFGGFGMSQTVGHLDFFPNGGEHMPGCKKTEILNVGSLDRITNVVEDLAACNHLRSYKYYTESILNPEGFMGYAASSYNDFQE</sequence>
<evidence type="ECO:0000256" key="12">
    <source>
        <dbReference type="ARBA" id="ARBA00023369"/>
    </source>
</evidence>
<evidence type="ECO:0000256" key="14">
    <source>
        <dbReference type="SAM" id="SignalP"/>
    </source>
</evidence>
<evidence type="ECO:0000256" key="11">
    <source>
        <dbReference type="ARBA" id="ARBA00023157"/>
    </source>
</evidence>
<evidence type="ECO:0000256" key="13">
    <source>
        <dbReference type="RuleBase" id="RU004262"/>
    </source>
</evidence>
<keyword evidence="11" id="KW-1015">Disulfide bond</keyword>
<dbReference type="InterPro" id="IPR000734">
    <property type="entry name" value="TAG_lipase"/>
</dbReference>
<protein>
    <recommendedName>
        <fullName evidence="5">triacylglycerol lipase</fullName>
        <ecNumber evidence="5">3.1.1.3</ecNumber>
    </recommendedName>
</protein>
<dbReference type="GO" id="GO:0012505">
    <property type="term" value="C:endomembrane system"/>
    <property type="evidence" value="ECO:0007669"/>
    <property type="project" value="UniProtKB-SubCell"/>
</dbReference>
<dbReference type="CDD" id="cd00707">
    <property type="entry name" value="Pancreat_lipase_like"/>
    <property type="match status" value="1"/>
</dbReference>
<evidence type="ECO:0000256" key="4">
    <source>
        <dbReference type="ARBA" id="ARBA00010701"/>
    </source>
</evidence>
<evidence type="ECO:0000256" key="9">
    <source>
        <dbReference type="ARBA" id="ARBA00023098"/>
    </source>
</evidence>
<keyword evidence="9" id="KW-0443">Lipid metabolism</keyword>
<comment type="catalytic activity">
    <reaction evidence="12">
        <text>a triacylglycerol + H2O = a diacylglycerol + a fatty acid + H(+)</text>
        <dbReference type="Rhea" id="RHEA:12044"/>
        <dbReference type="ChEBI" id="CHEBI:15377"/>
        <dbReference type="ChEBI" id="CHEBI:15378"/>
        <dbReference type="ChEBI" id="CHEBI:17855"/>
        <dbReference type="ChEBI" id="CHEBI:18035"/>
        <dbReference type="ChEBI" id="CHEBI:28868"/>
        <dbReference type="EC" id="3.1.1.3"/>
    </reaction>
    <physiologicalReaction direction="left-to-right" evidence="12">
        <dbReference type="Rhea" id="RHEA:12045"/>
    </physiologicalReaction>
</comment>
<organism evidence="16 17">
    <name type="scientific">Aquarana catesbeiana</name>
    <name type="common">American bullfrog</name>
    <name type="synonym">Rana catesbeiana</name>
    <dbReference type="NCBI Taxonomy" id="8400"/>
    <lineage>
        <taxon>Eukaryota</taxon>
        <taxon>Metazoa</taxon>
        <taxon>Chordata</taxon>
        <taxon>Craniata</taxon>
        <taxon>Vertebrata</taxon>
        <taxon>Euteleostomi</taxon>
        <taxon>Amphibia</taxon>
        <taxon>Batrachia</taxon>
        <taxon>Anura</taxon>
        <taxon>Neobatrachia</taxon>
        <taxon>Ranoidea</taxon>
        <taxon>Ranidae</taxon>
        <taxon>Aquarana</taxon>
    </lineage>
</organism>
<feature type="chain" id="PRO_5013856527" description="triacylglycerol lipase" evidence="14">
    <location>
        <begin position="22"/>
        <end position="381"/>
    </location>
</feature>
<name>A0A2G9R9X2_AQUCT</name>
<dbReference type="PRINTS" id="PR00823">
    <property type="entry name" value="PANCLIPASE"/>
</dbReference>
<comment type="similarity">
    <text evidence="4 13">Belongs to the AB hydrolase superfamily. Lipase family.</text>
</comment>
<accession>A0A2G9R9X2</accession>
<dbReference type="GO" id="GO:0005615">
    <property type="term" value="C:extracellular space"/>
    <property type="evidence" value="ECO:0007669"/>
    <property type="project" value="TreeGrafter"/>
</dbReference>
<evidence type="ECO:0000256" key="2">
    <source>
        <dbReference type="ARBA" id="ARBA00004613"/>
    </source>
</evidence>
<dbReference type="InterPro" id="IPR029058">
    <property type="entry name" value="AB_hydrolase_fold"/>
</dbReference>
<dbReference type="PANTHER" id="PTHR11610">
    <property type="entry name" value="LIPASE"/>
    <property type="match status" value="1"/>
</dbReference>
<evidence type="ECO:0000256" key="5">
    <source>
        <dbReference type="ARBA" id="ARBA00013279"/>
    </source>
</evidence>
<dbReference type="Gene3D" id="3.40.50.1820">
    <property type="entry name" value="alpha/beta hydrolase"/>
    <property type="match status" value="2"/>
</dbReference>
<dbReference type="InterPro" id="IPR002331">
    <property type="entry name" value="Lipase_panc"/>
</dbReference>
<reference evidence="17" key="1">
    <citation type="journal article" date="2017" name="Nat. Commun.">
        <title>The North American bullfrog draft genome provides insight into hormonal regulation of long noncoding RNA.</title>
        <authorList>
            <person name="Hammond S.A."/>
            <person name="Warren R.L."/>
            <person name="Vandervalk B.P."/>
            <person name="Kucuk E."/>
            <person name="Khan H."/>
            <person name="Gibb E.A."/>
            <person name="Pandoh P."/>
            <person name="Kirk H."/>
            <person name="Zhao Y."/>
            <person name="Jones M."/>
            <person name="Mungall A.J."/>
            <person name="Coope R."/>
            <person name="Pleasance S."/>
            <person name="Moore R.A."/>
            <person name="Holt R.A."/>
            <person name="Round J.M."/>
            <person name="Ohora S."/>
            <person name="Walle B.V."/>
            <person name="Veldhoen N."/>
            <person name="Helbing C.C."/>
            <person name="Birol I."/>
        </authorList>
    </citation>
    <scope>NUCLEOTIDE SEQUENCE [LARGE SCALE GENOMIC DNA]</scope>
</reference>
<keyword evidence="17" id="KW-1185">Reference proteome</keyword>
<keyword evidence="8" id="KW-0442">Lipid degradation</keyword>
<evidence type="ECO:0000256" key="10">
    <source>
        <dbReference type="ARBA" id="ARBA00023136"/>
    </source>
</evidence>
<comment type="subcellular location">
    <subcellularLocation>
        <location evidence="1">Endomembrane system</location>
        <topology evidence="1">Peripheral membrane protein</topology>
    </subcellularLocation>
    <subcellularLocation>
        <location evidence="2">Secreted</location>
    </subcellularLocation>
</comment>
<keyword evidence="6" id="KW-0964">Secreted</keyword>
<evidence type="ECO:0000313" key="17">
    <source>
        <dbReference type="Proteomes" id="UP000228934"/>
    </source>
</evidence>
<dbReference type="PRINTS" id="PR00821">
    <property type="entry name" value="TAGLIPASE"/>
</dbReference>
<evidence type="ECO:0000256" key="8">
    <source>
        <dbReference type="ARBA" id="ARBA00022963"/>
    </source>
</evidence>
<dbReference type="EC" id="3.1.1.3" evidence="5"/>
<dbReference type="Pfam" id="PF00151">
    <property type="entry name" value="Lipase"/>
    <property type="match status" value="2"/>
</dbReference>
<evidence type="ECO:0000256" key="6">
    <source>
        <dbReference type="ARBA" id="ARBA00022525"/>
    </source>
</evidence>
<dbReference type="GO" id="GO:0004465">
    <property type="term" value="F:lipoprotein lipase activity"/>
    <property type="evidence" value="ECO:0007669"/>
    <property type="project" value="TreeGrafter"/>
</dbReference>
<dbReference type="SUPFAM" id="SSF53474">
    <property type="entry name" value="alpha/beta-Hydrolases"/>
    <property type="match status" value="1"/>
</dbReference>
<keyword evidence="10" id="KW-0472">Membrane</keyword>
<keyword evidence="7" id="KW-0378">Hydrolase</keyword>
<evidence type="ECO:0000256" key="7">
    <source>
        <dbReference type="ARBA" id="ARBA00022801"/>
    </source>
</evidence>
<evidence type="ECO:0000259" key="15">
    <source>
        <dbReference type="Pfam" id="PF00151"/>
    </source>
</evidence>
<dbReference type="OrthoDB" id="199913at2759"/>
<dbReference type="PANTHER" id="PTHR11610:SF165">
    <property type="entry name" value="PANCREATIC LIPASE-RELATED PROTEIN 2"/>
    <property type="match status" value="1"/>
</dbReference>
<evidence type="ECO:0000313" key="16">
    <source>
        <dbReference type="EMBL" id="PIO24688.1"/>
    </source>
</evidence>
<evidence type="ECO:0000256" key="3">
    <source>
        <dbReference type="ARBA" id="ARBA00005189"/>
    </source>
</evidence>
<comment type="pathway">
    <text evidence="3">Lipid metabolism.</text>
</comment>
<evidence type="ECO:0000256" key="1">
    <source>
        <dbReference type="ARBA" id="ARBA00004184"/>
    </source>
</evidence>
<keyword evidence="14" id="KW-0732">Signal</keyword>
<dbReference type="Proteomes" id="UP000228934">
    <property type="component" value="Unassembled WGS sequence"/>
</dbReference>
<dbReference type="EMBL" id="KV956530">
    <property type="protein sequence ID" value="PIO24688.1"/>
    <property type="molecule type" value="Genomic_DNA"/>
</dbReference>
<feature type="signal peptide" evidence="14">
    <location>
        <begin position="1"/>
        <end position="21"/>
    </location>
</feature>
<dbReference type="GO" id="GO:0016042">
    <property type="term" value="P:lipid catabolic process"/>
    <property type="evidence" value="ECO:0007669"/>
    <property type="project" value="UniProtKB-KW"/>
</dbReference>
<dbReference type="InterPro" id="IPR033906">
    <property type="entry name" value="Lipase_N"/>
</dbReference>
<feature type="domain" description="Lipase" evidence="15">
    <location>
        <begin position="29"/>
        <end position="237"/>
    </location>
</feature>
<dbReference type="InterPro" id="IPR013818">
    <property type="entry name" value="Lipase"/>
</dbReference>
<dbReference type="AlphaFoldDB" id="A0A2G9R9X2"/>
<gene>
    <name evidence="16" type="ORF">AB205_0054930</name>
</gene>
<feature type="domain" description="Lipase" evidence="15">
    <location>
        <begin position="300"/>
        <end position="381"/>
    </location>
</feature>